<protein>
    <submittedName>
        <fullName evidence="1">Flagellin</fullName>
    </submittedName>
</protein>
<keyword evidence="1" id="KW-0282">Flagellum</keyword>
<comment type="caution">
    <text evidence="1">The sequence shown here is derived from an EMBL/GenBank/DDBJ whole genome shotgun (WGS) entry which is preliminary data.</text>
</comment>
<feature type="non-terminal residue" evidence="1">
    <location>
        <position position="1"/>
    </location>
</feature>
<organism evidence="1 2">
    <name type="scientific">Roseospira marina</name>
    <dbReference type="NCBI Taxonomy" id="140057"/>
    <lineage>
        <taxon>Bacteria</taxon>
        <taxon>Pseudomonadati</taxon>
        <taxon>Pseudomonadota</taxon>
        <taxon>Alphaproteobacteria</taxon>
        <taxon>Rhodospirillales</taxon>
        <taxon>Rhodospirillaceae</taxon>
        <taxon>Roseospira</taxon>
    </lineage>
</organism>
<evidence type="ECO:0000313" key="2">
    <source>
        <dbReference type="Proteomes" id="UP000324065"/>
    </source>
</evidence>
<name>A0A5M6I7W6_9PROT</name>
<dbReference type="EMBL" id="VWPJ01000029">
    <property type="protein sequence ID" value="KAA5603829.1"/>
    <property type="molecule type" value="Genomic_DNA"/>
</dbReference>
<reference evidence="1 2" key="1">
    <citation type="submission" date="2019-09" db="EMBL/GenBank/DDBJ databases">
        <title>Genome sequence of Roseospira marina, one of the more divergent members of the non-sulfur purple photosynthetic bacterial family, the Rhodospirillaceae.</title>
        <authorList>
            <person name="Meyer T."/>
            <person name="Kyndt J."/>
        </authorList>
    </citation>
    <scope>NUCLEOTIDE SEQUENCE [LARGE SCALE GENOMIC DNA]</scope>
    <source>
        <strain evidence="1 2">DSM 15113</strain>
    </source>
</reference>
<dbReference type="AlphaFoldDB" id="A0A5M6I7W6"/>
<keyword evidence="2" id="KW-1185">Reference proteome</keyword>
<dbReference type="SUPFAM" id="SSF64518">
    <property type="entry name" value="Phase 1 flagellin"/>
    <property type="match status" value="1"/>
</dbReference>
<accession>A0A5M6I7W6</accession>
<evidence type="ECO:0000313" key="1">
    <source>
        <dbReference type="EMBL" id="KAA5603829.1"/>
    </source>
</evidence>
<sequence>MLALQTRQQLGTISLSIANQADQSVLQLF</sequence>
<gene>
    <name evidence="1" type="ORF">F1188_18805</name>
</gene>
<keyword evidence="1" id="KW-0966">Cell projection</keyword>
<keyword evidence="1" id="KW-0969">Cilium</keyword>
<dbReference type="Proteomes" id="UP000324065">
    <property type="component" value="Unassembled WGS sequence"/>
</dbReference>
<proteinExistence type="predicted"/>